<evidence type="ECO:0000313" key="3">
    <source>
        <dbReference type="Proteomes" id="UP000314294"/>
    </source>
</evidence>
<reference evidence="2 3" key="1">
    <citation type="submission" date="2019-03" db="EMBL/GenBank/DDBJ databases">
        <title>First draft genome of Liparis tanakae, snailfish: a comprehensive survey of snailfish specific genes.</title>
        <authorList>
            <person name="Kim W."/>
            <person name="Song I."/>
            <person name="Jeong J.-H."/>
            <person name="Kim D."/>
            <person name="Kim S."/>
            <person name="Ryu S."/>
            <person name="Song J.Y."/>
            <person name="Lee S.K."/>
        </authorList>
    </citation>
    <scope>NUCLEOTIDE SEQUENCE [LARGE SCALE GENOMIC DNA]</scope>
    <source>
        <tissue evidence="2">Muscle</tissue>
    </source>
</reference>
<dbReference type="Proteomes" id="UP000314294">
    <property type="component" value="Unassembled WGS sequence"/>
</dbReference>
<organism evidence="2 3">
    <name type="scientific">Liparis tanakae</name>
    <name type="common">Tanaka's snailfish</name>
    <dbReference type="NCBI Taxonomy" id="230148"/>
    <lineage>
        <taxon>Eukaryota</taxon>
        <taxon>Metazoa</taxon>
        <taxon>Chordata</taxon>
        <taxon>Craniata</taxon>
        <taxon>Vertebrata</taxon>
        <taxon>Euteleostomi</taxon>
        <taxon>Actinopterygii</taxon>
        <taxon>Neopterygii</taxon>
        <taxon>Teleostei</taxon>
        <taxon>Neoteleostei</taxon>
        <taxon>Acanthomorphata</taxon>
        <taxon>Eupercaria</taxon>
        <taxon>Perciformes</taxon>
        <taxon>Cottioidei</taxon>
        <taxon>Cottales</taxon>
        <taxon>Liparidae</taxon>
        <taxon>Liparis</taxon>
    </lineage>
</organism>
<feature type="region of interest" description="Disordered" evidence="1">
    <location>
        <begin position="85"/>
        <end position="157"/>
    </location>
</feature>
<sequence length="157" mass="17086">MKHTSSLISVACRQLPKTIQSSPGSRHAQLLLPRPNNTTSTSTSTCEPCHSFREETPDLCSNSGKKSVVHIGFLGDPFTEMAVSSSILSKDHPPDRKPKSDKTSLPSNEFDPTEAPAVQRSGSVLAEGRPESCGKTLLQERPAWRPPQPRLREKTAA</sequence>
<proteinExistence type="predicted"/>
<dbReference type="EMBL" id="SRLO01001510">
    <property type="protein sequence ID" value="TNN37268.1"/>
    <property type="molecule type" value="Genomic_DNA"/>
</dbReference>
<dbReference type="AlphaFoldDB" id="A0A4Z2F7Z7"/>
<evidence type="ECO:0000313" key="2">
    <source>
        <dbReference type="EMBL" id="TNN37268.1"/>
    </source>
</evidence>
<feature type="compositionally biased region" description="Basic and acidic residues" evidence="1">
    <location>
        <begin position="89"/>
        <end position="102"/>
    </location>
</feature>
<evidence type="ECO:0000256" key="1">
    <source>
        <dbReference type="SAM" id="MobiDB-lite"/>
    </source>
</evidence>
<feature type="region of interest" description="Disordered" evidence="1">
    <location>
        <begin position="18"/>
        <end position="48"/>
    </location>
</feature>
<gene>
    <name evidence="2" type="ORF">EYF80_052567</name>
</gene>
<comment type="caution">
    <text evidence="2">The sequence shown here is derived from an EMBL/GenBank/DDBJ whole genome shotgun (WGS) entry which is preliminary data.</text>
</comment>
<protein>
    <submittedName>
        <fullName evidence="2">Uncharacterized protein</fullName>
    </submittedName>
</protein>
<accession>A0A4Z2F7Z7</accession>
<name>A0A4Z2F7Z7_9TELE</name>
<keyword evidence="3" id="KW-1185">Reference proteome</keyword>